<sequence>MNLWRISSEDSVVGGFPVPEGTPITTQLSVLLSDQDYFENPNEFDPSRYFNVDRLDQHVIPFGLGKRSCLGESLARAELYLIIGNLLQRYKISPADGLPSRDPSNPFGLLRRPKPFKNRIEFVKIISPERQFFLWSV</sequence>
<dbReference type="InterPro" id="IPR050182">
    <property type="entry name" value="Cytochrome_P450_fam2"/>
</dbReference>
<dbReference type="PRINTS" id="PR00463">
    <property type="entry name" value="EP450I"/>
</dbReference>
<dbReference type="GO" id="GO:0020037">
    <property type="term" value="F:heme binding"/>
    <property type="evidence" value="ECO:0007669"/>
    <property type="project" value="InterPro"/>
</dbReference>
<gene>
    <name evidence="7" type="ORF">ANCCEY_00263</name>
</gene>
<dbReference type="GO" id="GO:0006082">
    <property type="term" value="P:organic acid metabolic process"/>
    <property type="evidence" value="ECO:0007669"/>
    <property type="project" value="TreeGrafter"/>
</dbReference>
<dbReference type="GO" id="GO:0005506">
    <property type="term" value="F:iron ion binding"/>
    <property type="evidence" value="ECO:0007669"/>
    <property type="project" value="InterPro"/>
</dbReference>
<keyword evidence="5 6" id="KW-0349">Heme</keyword>
<evidence type="ECO:0000256" key="5">
    <source>
        <dbReference type="PIRSR" id="PIRSR602401-1"/>
    </source>
</evidence>
<dbReference type="GO" id="GO:0006805">
    <property type="term" value="P:xenobiotic metabolic process"/>
    <property type="evidence" value="ECO:0007669"/>
    <property type="project" value="TreeGrafter"/>
</dbReference>
<evidence type="ECO:0000313" key="7">
    <source>
        <dbReference type="EMBL" id="EPB80695.1"/>
    </source>
</evidence>
<name>A0A0D6M989_9BILA</name>
<evidence type="ECO:0000313" key="8">
    <source>
        <dbReference type="Proteomes" id="UP000054495"/>
    </source>
</evidence>
<dbReference type="PANTHER" id="PTHR24300:SF375">
    <property type="entry name" value="CYTOCHROME P450 FAMILY"/>
    <property type="match status" value="1"/>
</dbReference>
<dbReference type="GO" id="GO:0016712">
    <property type="term" value="F:oxidoreductase activity, acting on paired donors, with incorporation or reduction of molecular oxygen, reduced flavin or flavoprotein as one donor, and incorporation of one atom of oxygen"/>
    <property type="evidence" value="ECO:0007669"/>
    <property type="project" value="TreeGrafter"/>
</dbReference>
<protein>
    <recommendedName>
        <fullName evidence="9">Unspecific monooxygenase</fullName>
    </recommendedName>
</protein>
<dbReference type="PROSITE" id="PS00086">
    <property type="entry name" value="CYTOCHROME_P450"/>
    <property type="match status" value="1"/>
</dbReference>
<evidence type="ECO:0000256" key="6">
    <source>
        <dbReference type="RuleBase" id="RU000461"/>
    </source>
</evidence>
<accession>A0A0D6M989</accession>
<dbReference type="InterPro" id="IPR017972">
    <property type="entry name" value="Cyt_P450_CS"/>
</dbReference>
<evidence type="ECO:0008006" key="9">
    <source>
        <dbReference type="Google" id="ProtNLM"/>
    </source>
</evidence>
<evidence type="ECO:0000256" key="2">
    <source>
        <dbReference type="ARBA" id="ARBA00022723"/>
    </source>
</evidence>
<comment type="cofactor">
    <cofactor evidence="5">
        <name>heme</name>
        <dbReference type="ChEBI" id="CHEBI:30413"/>
    </cofactor>
</comment>
<dbReference type="Pfam" id="PF00067">
    <property type="entry name" value="p450"/>
    <property type="match status" value="1"/>
</dbReference>
<evidence type="ECO:0000256" key="1">
    <source>
        <dbReference type="ARBA" id="ARBA00010617"/>
    </source>
</evidence>
<keyword evidence="6" id="KW-0560">Oxidoreductase</keyword>
<comment type="similarity">
    <text evidence="1 6">Belongs to the cytochrome P450 family.</text>
</comment>
<evidence type="ECO:0000256" key="4">
    <source>
        <dbReference type="ARBA" id="ARBA00023033"/>
    </source>
</evidence>
<dbReference type="Gene3D" id="1.10.630.10">
    <property type="entry name" value="Cytochrome P450"/>
    <property type="match status" value="1"/>
</dbReference>
<keyword evidence="3 5" id="KW-0408">Iron</keyword>
<keyword evidence="4 6" id="KW-0503">Monooxygenase</keyword>
<keyword evidence="8" id="KW-1185">Reference proteome</keyword>
<reference evidence="7 8" key="1">
    <citation type="submission" date="2013-05" db="EMBL/GenBank/DDBJ databases">
        <title>Draft genome of the parasitic nematode Anyclostoma ceylanicum.</title>
        <authorList>
            <person name="Mitreva M."/>
        </authorList>
    </citation>
    <scope>NUCLEOTIDE SEQUENCE [LARGE SCALE GENOMIC DNA]</scope>
</reference>
<proteinExistence type="inferred from homology"/>
<keyword evidence="2 5" id="KW-0479">Metal-binding</keyword>
<dbReference type="SUPFAM" id="SSF48264">
    <property type="entry name" value="Cytochrome P450"/>
    <property type="match status" value="1"/>
</dbReference>
<dbReference type="GO" id="GO:0005737">
    <property type="term" value="C:cytoplasm"/>
    <property type="evidence" value="ECO:0007669"/>
    <property type="project" value="TreeGrafter"/>
</dbReference>
<dbReference type="InterPro" id="IPR036396">
    <property type="entry name" value="Cyt_P450_sf"/>
</dbReference>
<dbReference type="AlphaFoldDB" id="A0A0D6M989"/>
<dbReference type="PANTHER" id="PTHR24300">
    <property type="entry name" value="CYTOCHROME P450 508A4-RELATED"/>
    <property type="match status" value="1"/>
</dbReference>
<dbReference type="EMBL" id="KE124777">
    <property type="protein sequence ID" value="EPB80695.1"/>
    <property type="molecule type" value="Genomic_DNA"/>
</dbReference>
<dbReference type="InterPro" id="IPR001128">
    <property type="entry name" value="Cyt_P450"/>
</dbReference>
<feature type="binding site" description="axial binding residue" evidence="5">
    <location>
        <position position="69"/>
    </location>
    <ligand>
        <name>heme</name>
        <dbReference type="ChEBI" id="CHEBI:30413"/>
    </ligand>
    <ligandPart>
        <name>Fe</name>
        <dbReference type="ChEBI" id="CHEBI:18248"/>
    </ligandPart>
</feature>
<organism evidence="7 8">
    <name type="scientific">Ancylostoma ceylanicum</name>
    <dbReference type="NCBI Taxonomy" id="53326"/>
    <lineage>
        <taxon>Eukaryota</taxon>
        <taxon>Metazoa</taxon>
        <taxon>Ecdysozoa</taxon>
        <taxon>Nematoda</taxon>
        <taxon>Chromadorea</taxon>
        <taxon>Rhabditida</taxon>
        <taxon>Rhabditina</taxon>
        <taxon>Rhabditomorpha</taxon>
        <taxon>Strongyloidea</taxon>
        <taxon>Ancylostomatidae</taxon>
        <taxon>Ancylostomatinae</taxon>
        <taxon>Ancylostoma</taxon>
    </lineage>
</organism>
<evidence type="ECO:0000256" key="3">
    <source>
        <dbReference type="ARBA" id="ARBA00023004"/>
    </source>
</evidence>
<dbReference type="InterPro" id="IPR002401">
    <property type="entry name" value="Cyt_P450_E_grp-I"/>
</dbReference>
<dbReference type="Proteomes" id="UP000054495">
    <property type="component" value="Unassembled WGS sequence"/>
</dbReference>